<dbReference type="PANTHER" id="PTHR39321:SF3">
    <property type="entry name" value="PHOSPHOPANTETHEINE ADENYLYLTRANSFERASE"/>
    <property type="match status" value="1"/>
</dbReference>
<dbReference type="InterPro" id="IPR005248">
    <property type="entry name" value="NadD/NMNAT"/>
</dbReference>
<dbReference type="Proteomes" id="UP000554342">
    <property type="component" value="Unassembled WGS sequence"/>
</dbReference>
<evidence type="ECO:0000256" key="5">
    <source>
        <dbReference type="ARBA" id="ARBA00022679"/>
    </source>
</evidence>
<dbReference type="HAMAP" id="MF_00244">
    <property type="entry name" value="NaMN_adenylyltr"/>
    <property type="match status" value="1"/>
</dbReference>
<evidence type="ECO:0000313" key="13">
    <source>
        <dbReference type="EMBL" id="MBB5717986.1"/>
    </source>
</evidence>
<dbReference type="GO" id="GO:0009435">
    <property type="term" value="P:NAD+ biosynthetic process"/>
    <property type="evidence" value="ECO:0007669"/>
    <property type="project" value="UniProtKB-UniRule"/>
</dbReference>
<dbReference type="EC" id="2.7.7.18" evidence="11"/>
<keyword evidence="5 11" id="KW-0808">Transferase</keyword>
<gene>
    <name evidence="11" type="primary">nadD</name>
    <name evidence="13" type="ORF">FHR23_000893</name>
</gene>
<comment type="caution">
    <text evidence="13">The sequence shown here is derived from an EMBL/GenBank/DDBJ whole genome shotgun (WGS) entry which is preliminary data.</text>
</comment>
<dbReference type="Gene3D" id="3.40.50.620">
    <property type="entry name" value="HUPs"/>
    <property type="match status" value="1"/>
</dbReference>
<keyword evidence="8 11" id="KW-0067">ATP-binding</keyword>
<dbReference type="InterPro" id="IPR014729">
    <property type="entry name" value="Rossmann-like_a/b/a_fold"/>
</dbReference>
<evidence type="ECO:0000256" key="10">
    <source>
        <dbReference type="ARBA" id="ARBA00048721"/>
    </source>
</evidence>
<dbReference type="CDD" id="cd02165">
    <property type="entry name" value="NMNAT"/>
    <property type="match status" value="1"/>
</dbReference>
<reference evidence="13 14" key="1">
    <citation type="submission" date="2020-08" db="EMBL/GenBank/DDBJ databases">
        <title>Genomic Encyclopedia of Type Strains, Phase IV (KMG-IV): sequencing the most valuable type-strain genomes for metagenomic binning, comparative biology and taxonomic classification.</title>
        <authorList>
            <person name="Goeker M."/>
        </authorList>
    </citation>
    <scope>NUCLEOTIDE SEQUENCE [LARGE SCALE GENOMIC DNA]</scope>
    <source>
        <strain evidence="13 14">DSM 27203</strain>
    </source>
</reference>
<comment type="similarity">
    <text evidence="3 11">Belongs to the NadD family.</text>
</comment>
<sequence>MRKKGVYIRRNGVATRIGLLGGSFNPAHAAHRHISIQALHALDLDEVWWLVSPGNPLKDDAHDMAPFEARLASARYQARHAPIRVSDIERKLGTRYTADTLRKLIRHYPKKRFIWLMGSDNLDQFHRWRDWRKIARDVPIAVAARPGYDGDALASPAMGWLRRFVQPAGQAKNWTKWRLPALVLMRFRLDPTSATRIRAADPAWHRRFAPPHFTNCTMASKG</sequence>
<evidence type="ECO:0000259" key="12">
    <source>
        <dbReference type="Pfam" id="PF01467"/>
    </source>
</evidence>
<dbReference type="PANTHER" id="PTHR39321">
    <property type="entry name" value="NICOTINATE-NUCLEOTIDE ADENYLYLTRANSFERASE-RELATED"/>
    <property type="match status" value="1"/>
</dbReference>
<proteinExistence type="inferred from homology"/>
<dbReference type="GO" id="GO:0005524">
    <property type="term" value="F:ATP binding"/>
    <property type="evidence" value="ECO:0007669"/>
    <property type="project" value="UniProtKB-KW"/>
</dbReference>
<protein>
    <recommendedName>
        <fullName evidence="11">Probable nicotinate-nucleotide adenylyltransferase</fullName>
        <ecNumber evidence="11">2.7.7.18</ecNumber>
    </recommendedName>
    <alternativeName>
        <fullName evidence="11">Deamido-NAD(+) diphosphorylase</fullName>
    </alternativeName>
    <alternativeName>
        <fullName evidence="11">Deamido-NAD(+) pyrophosphorylase</fullName>
    </alternativeName>
    <alternativeName>
        <fullName evidence="11">Nicotinate mononucleotide adenylyltransferase</fullName>
        <shortName evidence="11">NaMN adenylyltransferase</shortName>
    </alternativeName>
</protein>
<evidence type="ECO:0000256" key="1">
    <source>
        <dbReference type="ARBA" id="ARBA00002324"/>
    </source>
</evidence>
<comment type="catalytic activity">
    <reaction evidence="10 11">
        <text>nicotinate beta-D-ribonucleotide + ATP + H(+) = deamido-NAD(+) + diphosphate</text>
        <dbReference type="Rhea" id="RHEA:22860"/>
        <dbReference type="ChEBI" id="CHEBI:15378"/>
        <dbReference type="ChEBI" id="CHEBI:30616"/>
        <dbReference type="ChEBI" id="CHEBI:33019"/>
        <dbReference type="ChEBI" id="CHEBI:57502"/>
        <dbReference type="ChEBI" id="CHEBI:58437"/>
        <dbReference type="EC" id="2.7.7.18"/>
    </reaction>
</comment>
<dbReference type="AlphaFoldDB" id="A0A840YWS3"/>
<dbReference type="RefSeq" id="WP_221227342.1">
    <property type="nucleotide sequence ID" value="NZ_BAABIF010000004.1"/>
</dbReference>
<evidence type="ECO:0000256" key="11">
    <source>
        <dbReference type="HAMAP-Rule" id="MF_00244"/>
    </source>
</evidence>
<keyword evidence="7 11" id="KW-0547">Nucleotide-binding</keyword>
<comment type="function">
    <text evidence="1 11">Catalyzes the reversible adenylation of nicotinate mononucleotide (NaMN) to nicotinic acid adenine dinucleotide (NaAD).</text>
</comment>
<name>A0A840YWS3_9SPHN</name>
<accession>A0A840YWS3</accession>
<evidence type="ECO:0000256" key="2">
    <source>
        <dbReference type="ARBA" id="ARBA00005019"/>
    </source>
</evidence>
<dbReference type="Pfam" id="PF01467">
    <property type="entry name" value="CTP_transf_like"/>
    <property type="match status" value="1"/>
</dbReference>
<evidence type="ECO:0000256" key="4">
    <source>
        <dbReference type="ARBA" id="ARBA00022642"/>
    </source>
</evidence>
<dbReference type="EMBL" id="JACIJI010000001">
    <property type="protein sequence ID" value="MBB5717986.1"/>
    <property type="molecule type" value="Genomic_DNA"/>
</dbReference>
<dbReference type="GO" id="GO:0004515">
    <property type="term" value="F:nicotinate-nucleotide adenylyltransferase activity"/>
    <property type="evidence" value="ECO:0007669"/>
    <property type="project" value="UniProtKB-UniRule"/>
</dbReference>
<dbReference type="InterPro" id="IPR004821">
    <property type="entry name" value="Cyt_trans-like"/>
</dbReference>
<comment type="pathway">
    <text evidence="2 11">Cofactor biosynthesis; NAD(+) biosynthesis; deamido-NAD(+) from nicotinate D-ribonucleotide: step 1/1.</text>
</comment>
<keyword evidence="4 11" id="KW-0662">Pyridine nucleotide biosynthesis</keyword>
<evidence type="ECO:0000256" key="7">
    <source>
        <dbReference type="ARBA" id="ARBA00022741"/>
    </source>
</evidence>
<evidence type="ECO:0000256" key="6">
    <source>
        <dbReference type="ARBA" id="ARBA00022695"/>
    </source>
</evidence>
<keyword evidence="6 11" id="KW-0548">Nucleotidyltransferase</keyword>
<evidence type="ECO:0000256" key="3">
    <source>
        <dbReference type="ARBA" id="ARBA00009014"/>
    </source>
</evidence>
<organism evidence="13 14">
    <name type="scientific">Stakelama sediminis</name>
    <dbReference type="NCBI Taxonomy" id="463200"/>
    <lineage>
        <taxon>Bacteria</taxon>
        <taxon>Pseudomonadati</taxon>
        <taxon>Pseudomonadota</taxon>
        <taxon>Alphaproteobacteria</taxon>
        <taxon>Sphingomonadales</taxon>
        <taxon>Sphingomonadaceae</taxon>
        <taxon>Stakelama</taxon>
    </lineage>
</organism>
<evidence type="ECO:0000256" key="8">
    <source>
        <dbReference type="ARBA" id="ARBA00022840"/>
    </source>
</evidence>
<evidence type="ECO:0000256" key="9">
    <source>
        <dbReference type="ARBA" id="ARBA00023027"/>
    </source>
</evidence>
<feature type="domain" description="Cytidyltransferase-like" evidence="12">
    <location>
        <begin position="19"/>
        <end position="199"/>
    </location>
</feature>
<dbReference type="NCBIfam" id="NF000843">
    <property type="entry name" value="PRK00071.2-2"/>
    <property type="match status" value="1"/>
</dbReference>
<evidence type="ECO:0000313" key="14">
    <source>
        <dbReference type="Proteomes" id="UP000554342"/>
    </source>
</evidence>
<keyword evidence="14" id="KW-1185">Reference proteome</keyword>
<dbReference type="UniPathway" id="UPA00253">
    <property type="reaction ID" value="UER00332"/>
</dbReference>
<keyword evidence="9 11" id="KW-0520">NAD</keyword>
<dbReference type="SUPFAM" id="SSF52374">
    <property type="entry name" value="Nucleotidylyl transferase"/>
    <property type="match status" value="1"/>
</dbReference>